<dbReference type="Proteomes" id="UP000051063">
    <property type="component" value="Unassembled WGS sequence"/>
</dbReference>
<dbReference type="CDD" id="cd08504">
    <property type="entry name" value="PBP2_OppA"/>
    <property type="match status" value="1"/>
</dbReference>
<reference evidence="2 3" key="1">
    <citation type="submission" date="2015-09" db="EMBL/GenBank/DDBJ databases">
        <title>Genome sequencing project for genomic taxonomy and phylogenomics of Bacillus-like bacteria.</title>
        <authorList>
            <person name="Liu B."/>
            <person name="Wang J."/>
            <person name="Zhu Y."/>
            <person name="Liu G."/>
            <person name="Chen Q."/>
            <person name="Chen Z."/>
            <person name="Lan J."/>
            <person name="Che J."/>
            <person name="Ge C."/>
            <person name="Shi H."/>
            <person name="Pan Z."/>
            <person name="Liu X."/>
        </authorList>
    </citation>
    <scope>NUCLEOTIDE SEQUENCE [LARGE SCALE GENOMIC DNA]</scope>
    <source>
        <strain evidence="2 3">DSM 8552</strain>
    </source>
</reference>
<feature type="domain" description="Solute-binding protein family 5" evidence="1">
    <location>
        <begin position="76"/>
        <end position="452"/>
    </location>
</feature>
<organism evidence="2 3">
    <name type="scientific">Brevibacillus choshinensis</name>
    <dbReference type="NCBI Taxonomy" id="54911"/>
    <lineage>
        <taxon>Bacteria</taxon>
        <taxon>Bacillati</taxon>
        <taxon>Bacillota</taxon>
        <taxon>Bacilli</taxon>
        <taxon>Bacillales</taxon>
        <taxon>Paenibacillaceae</taxon>
        <taxon>Brevibacillus</taxon>
    </lineage>
</organism>
<dbReference type="Pfam" id="PF00496">
    <property type="entry name" value="SBP_bac_5"/>
    <property type="match status" value="1"/>
</dbReference>
<dbReference type="Gene3D" id="3.10.105.10">
    <property type="entry name" value="Dipeptide-binding Protein, Domain 3"/>
    <property type="match status" value="1"/>
</dbReference>
<evidence type="ECO:0000313" key="2">
    <source>
        <dbReference type="EMBL" id="KQL43651.1"/>
    </source>
</evidence>
<dbReference type="InterPro" id="IPR039424">
    <property type="entry name" value="SBP_5"/>
</dbReference>
<dbReference type="Gene3D" id="3.40.190.10">
    <property type="entry name" value="Periplasmic binding protein-like II"/>
    <property type="match status" value="1"/>
</dbReference>
<evidence type="ECO:0000313" key="3">
    <source>
        <dbReference type="Proteomes" id="UP000051063"/>
    </source>
</evidence>
<protein>
    <submittedName>
        <fullName evidence="2">ABC transporter substrate-binding protein</fullName>
    </submittedName>
</protein>
<name>A0ABR5MZV6_BRECH</name>
<accession>A0ABR5MZV6</accession>
<proteinExistence type="predicted"/>
<dbReference type="EMBL" id="LJJB01000015">
    <property type="protein sequence ID" value="KQL43651.1"/>
    <property type="molecule type" value="Genomic_DNA"/>
</dbReference>
<gene>
    <name evidence="2" type="ORF">AN963_28755</name>
</gene>
<dbReference type="Gene3D" id="3.90.76.10">
    <property type="entry name" value="Dipeptide-binding Protein, Domain 1"/>
    <property type="match status" value="1"/>
</dbReference>
<keyword evidence="3" id="KW-1185">Reference proteome</keyword>
<evidence type="ECO:0000259" key="1">
    <source>
        <dbReference type="Pfam" id="PF00496"/>
    </source>
</evidence>
<dbReference type="PANTHER" id="PTHR30290:SF79">
    <property type="entry name" value="DIPEPTIDE-BINDING PROTEIN DPPE"/>
    <property type="match status" value="1"/>
</dbReference>
<comment type="caution">
    <text evidence="2">The sequence shown here is derived from an EMBL/GenBank/DDBJ whole genome shotgun (WGS) entry which is preliminary data.</text>
</comment>
<dbReference type="PIRSF" id="PIRSF002741">
    <property type="entry name" value="MppA"/>
    <property type="match status" value="1"/>
</dbReference>
<dbReference type="PANTHER" id="PTHR30290">
    <property type="entry name" value="PERIPLASMIC BINDING COMPONENT OF ABC TRANSPORTER"/>
    <property type="match status" value="1"/>
</dbReference>
<dbReference type="InterPro" id="IPR030678">
    <property type="entry name" value="Peptide/Ni-bd"/>
</dbReference>
<dbReference type="InterPro" id="IPR000914">
    <property type="entry name" value="SBP_5_dom"/>
</dbReference>
<dbReference type="SUPFAM" id="SSF53850">
    <property type="entry name" value="Periplasmic binding protein-like II"/>
    <property type="match status" value="1"/>
</dbReference>
<sequence length="531" mass="59944">MNGLLCASIVTVSAGTVTAADAHQKNAGQSAKQELHLNLHSEPPTLDPGLGEDNISFAIIRATFDGLTRAGADGQIYPSAAEKIDISDDLKTYTFHLREAKWSNGDRVTATDFEYAWKRVLDPLTASNYSYQLYAIKNAEKVNRGEAKVDDVGVKALDDKTLQVTLEAPTPYFLQLTAFPSYYPVNKRVVETNEKWAYEVSTHVGNGPFKLESWNHKEELVLAKNPTYWDKDSVKLDKIHFSMVEDEYTEFMMFENGEIDWAGAPLSYLPSEEIPAIRTAGDLKTQAFAGTYWYKFNTEQAPFNNAKIRKAFAYAVNRQSLIDDVLQTGQLPATAVVPATMSLKKGGYFTDNDVATAKKLLAEGMKELGITKLPPITLSFNLSEGHKKIAEDIQRQWKKNLGVDVQLVSKEWKVYLDDLHEGNYQIGRMGWLADYNDPINYLELYKDKDGGNNDTNWENPKYKALLDQSNTEKDPVKRKAILTEAEQILMDEMPLMPLYFYTYAWVQDEKVKGVVIDGLGYVDYKWADFTE</sequence>